<proteinExistence type="predicted"/>
<accession>A0ACC2XQM8</accession>
<dbReference type="Proteomes" id="UP001243375">
    <property type="component" value="Unassembled WGS sequence"/>
</dbReference>
<protein>
    <submittedName>
        <fullName evidence="1">Uncharacterized protein</fullName>
    </submittedName>
</protein>
<gene>
    <name evidence="1" type="ORF">QFC22_000646</name>
</gene>
<evidence type="ECO:0000313" key="1">
    <source>
        <dbReference type="EMBL" id="KAJ9125684.1"/>
    </source>
</evidence>
<comment type="caution">
    <text evidence="1">The sequence shown here is derived from an EMBL/GenBank/DDBJ whole genome shotgun (WGS) entry which is preliminary data.</text>
</comment>
<dbReference type="EMBL" id="JASBWU010000001">
    <property type="protein sequence ID" value="KAJ9125684.1"/>
    <property type="molecule type" value="Genomic_DNA"/>
</dbReference>
<reference evidence="1" key="1">
    <citation type="submission" date="2023-04" db="EMBL/GenBank/DDBJ databases">
        <title>Draft Genome sequencing of Naganishia species isolated from polar environments using Oxford Nanopore Technology.</title>
        <authorList>
            <person name="Leo P."/>
            <person name="Venkateswaran K."/>
        </authorList>
    </citation>
    <scope>NUCLEOTIDE SEQUENCE</scope>
    <source>
        <strain evidence="1">MNA-CCFEE 5425</strain>
    </source>
</reference>
<name>A0ACC2XQM8_9TREE</name>
<organism evidence="1 2">
    <name type="scientific">Naganishia vaughanmartiniae</name>
    <dbReference type="NCBI Taxonomy" id="1424756"/>
    <lineage>
        <taxon>Eukaryota</taxon>
        <taxon>Fungi</taxon>
        <taxon>Dikarya</taxon>
        <taxon>Basidiomycota</taxon>
        <taxon>Agaricomycotina</taxon>
        <taxon>Tremellomycetes</taxon>
        <taxon>Filobasidiales</taxon>
        <taxon>Filobasidiaceae</taxon>
        <taxon>Naganishia</taxon>
    </lineage>
</organism>
<sequence>MRCSRLLHAAKPASDGVFGKFELLRPPKIRKSAASSGASTSVHVPPLSVPRHILRPSYVPVNLFTRKTNDEPLMDGPPDELEGYHGEPGVGNSQTGVIPLGGKEERGVRYSGSLVAEVLDQVKSFVQPGITTSAIDRRIHELIVSKNAYPSPLGYQGFTKSVTTSVNNVICHGIPDDRPLHPTDIVNIDVTIFAFLPTQPGLEDAPYRIAFHGDSSITICLPEVDEQGRELVEITQEALDVGIKQCGPGRKFREIGCAIE</sequence>
<evidence type="ECO:0000313" key="2">
    <source>
        <dbReference type="Proteomes" id="UP001243375"/>
    </source>
</evidence>
<keyword evidence="2" id="KW-1185">Reference proteome</keyword>